<feature type="compositionally biased region" description="Basic and acidic residues" evidence="5">
    <location>
        <begin position="498"/>
        <end position="528"/>
    </location>
</feature>
<accession>A0A1E5RBN2</accession>
<protein>
    <submittedName>
        <fullName evidence="8">Pre-rRNA-processing protein ESF1</fullName>
    </submittedName>
</protein>
<dbReference type="InParanoid" id="A0A1E5RBN2"/>
<dbReference type="EMBL" id="LPNM01000008">
    <property type="protein sequence ID" value="OEJ84308.1"/>
    <property type="molecule type" value="Genomic_DNA"/>
</dbReference>
<feature type="compositionally biased region" description="Basic and acidic residues" evidence="5">
    <location>
        <begin position="72"/>
        <end position="96"/>
    </location>
</feature>
<sequence length="677" mass="77760">MAASNTGKSGSQTNDPRFANIANDPKFRKAKLNKFKVKLDDRFSKSDLEIGKKKGKKVDKYGRRILDDNELEKKDFDKYFDNDTKDQENEDKKETNASEDNEETSEEETAVKTKPSVSNFDRARGEVPSDYQSSSDESSSDSDSDADSFMEDESDSEIELEEQKPEDTDPTSVVACVNMDWDHLKSADLMMTFNSFVPKGGKILKVAIYPSEFGKERMAREEVEGPPRELFQSKKKRSKKHGKGDNSESDSDSDIEIKDLYEEGDADKDFDSKALRRYQLERLRYYYAIVTCNNVDTAKAIYDNCDKSEYEASSNMFDLRYVPEEMEFDEEPRDSCTELPKNYRPMTFTTDALQHSKVKLTWDETPADRMEVAKRAFSQKEIDDMDFKAYLASDSESEDDEATEEARNKLKSLVSNFGGSSFNNKKPQHDTFGQNRGAELADDGDDDDDEGEVDMEVTFTPALEADDDDEKAGSDKEESTIEKVRRKEQERRKKRKDKIKELKKQAQESKKDKLKSKDVPTTKDAKSTAELELLMMEDGAEPDNKINKKAHFNMNEILKSEKEKGKKSKYQNKERIIEDSFKPNLDDDRFNEIFEDHDFAIDPTQSEYKATEAMKQIMDERSKRKSGQDKKRKANVTNGAKQLNKYKKQKSQDKSSSNTSHSVKELVNKVKSKYKKN</sequence>
<comment type="subcellular location">
    <subcellularLocation>
        <location evidence="1">Nucleus</location>
        <location evidence="1">Nucleolus</location>
    </subcellularLocation>
</comment>
<feature type="compositionally biased region" description="Acidic residues" evidence="5">
    <location>
        <begin position="440"/>
        <end position="455"/>
    </location>
</feature>
<feature type="compositionally biased region" description="Basic residues" evidence="5">
    <location>
        <begin position="233"/>
        <end position="242"/>
    </location>
</feature>
<evidence type="ECO:0000256" key="3">
    <source>
        <dbReference type="ARBA" id="ARBA00023054"/>
    </source>
</evidence>
<evidence type="ECO:0000313" key="9">
    <source>
        <dbReference type="Proteomes" id="UP000095728"/>
    </source>
</evidence>
<evidence type="ECO:0000259" key="7">
    <source>
        <dbReference type="Pfam" id="PF25121"/>
    </source>
</evidence>
<feature type="compositionally biased region" description="Basic and acidic residues" evidence="5">
    <location>
        <begin position="471"/>
        <end position="491"/>
    </location>
</feature>
<dbReference type="GO" id="GO:0003723">
    <property type="term" value="F:RNA binding"/>
    <property type="evidence" value="ECO:0007669"/>
    <property type="project" value="TreeGrafter"/>
</dbReference>
<keyword evidence="4" id="KW-0539">Nucleus</keyword>
<name>A0A1E5RBN2_9ASCO</name>
<evidence type="ECO:0000259" key="6">
    <source>
        <dbReference type="Pfam" id="PF08159"/>
    </source>
</evidence>
<keyword evidence="9" id="KW-1185">Reference proteome</keyword>
<feature type="region of interest" description="Disordered" evidence="5">
    <location>
        <begin position="72"/>
        <end position="174"/>
    </location>
</feature>
<feature type="domain" description="NUC153" evidence="6">
    <location>
        <begin position="587"/>
        <end position="615"/>
    </location>
</feature>
<feature type="region of interest" description="Disordered" evidence="5">
    <location>
        <begin position="1"/>
        <end position="25"/>
    </location>
</feature>
<dbReference type="InterPro" id="IPR012580">
    <property type="entry name" value="NUC153"/>
</dbReference>
<evidence type="ECO:0000313" key="8">
    <source>
        <dbReference type="EMBL" id="OEJ84308.1"/>
    </source>
</evidence>
<feature type="region of interest" description="Disordered" evidence="5">
    <location>
        <begin position="48"/>
        <end position="67"/>
    </location>
</feature>
<comment type="similarity">
    <text evidence="2">Belongs to the ESF1 family.</text>
</comment>
<evidence type="ECO:0000256" key="2">
    <source>
        <dbReference type="ARBA" id="ARBA00009087"/>
    </source>
</evidence>
<feature type="region of interest" description="Disordered" evidence="5">
    <location>
        <begin position="618"/>
        <end position="677"/>
    </location>
</feature>
<feature type="compositionally biased region" description="Acidic residues" evidence="5">
    <location>
        <begin position="97"/>
        <end position="108"/>
    </location>
</feature>
<feature type="compositionally biased region" description="Polar residues" evidence="5">
    <location>
        <begin position="1"/>
        <end position="15"/>
    </location>
</feature>
<reference evidence="9" key="1">
    <citation type="journal article" date="2016" name="Genome Announc.">
        <title>Genome sequences of three species of Hanseniaspora isolated from spontaneous wine fermentations.</title>
        <authorList>
            <person name="Sternes P.R."/>
            <person name="Lee D."/>
            <person name="Kutyna D.R."/>
            <person name="Borneman A.R."/>
        </authorList>
    </citation>
    <scope>NUCLEOTIDE SEQUENCE [LARGE SCALE GENOMIC DNA]</scope>
    <source>
        <strain evidence="9">AWRI3579</strain>
    </source>
</reference>
<dbReference type="OrthoDB" id="431825at2759"/>
<evidence type="ECO:0000256" key="4">
    <source>
        <dbReference type="ARBA" id="ARBA00023242"/>
    </source>
</evidence>
<dbReference type="GO" id="GO:0005730">
    <property type="term" value="C:nucleolus"/>
    <property type="evidence" value="ECO:0007669"/>
    <property type="project" value="UniProtKB-SubCell"/>
</dbReference>
<feature type="compositionally biased region" description="Basic and acidic residues" evidence="5">
    <location>
        <begin position="618"/>
        <end position="629"/>
    </location>
</feature>
<evidence type="ECO:0000256" key="1">
    <source>
        <dbReference type="ARBA" id="ARBA00004604"/>
    </source>
</evidence>
<feature type="region of interest" description="Disordered" evidence="5">
    <location>
        <begin position="217"/>
        <end position="255"/>
    </location>
</feature>
<proteinExistence type="inferred from homology"/>
<dbReference type="Proteomes" id="UP000095728">
    <property type="component" value="Unassembled WGS sequence"/>
</dbReference>
<feature type="region of interest" description="Disordered" evidence="5">
    <location>
        <begin position="418"/>
        <end position="528"/>
    </location>
</feature>
<dbReference type="PANTHER" id="PTHR12202">
    <property type="entry name" value="ESF1 HOMOLOG"/>
    <property type="match status" value="1"/>
</dbReference>
<dbReference type="GO" id="GO:0006364">
    <property type="term" value="P:rRNA processing"/>
    <property type="evidence" value="ECO:0007669"/>
    <property type="project" value="InterPro"/>
</dbReference>
<dbReference type="InterPro" id="IPR056750">
    <property type="entry name" value="RRM_ESF1"/>
</dbReference>
<dbReference type="STRING" id="56408.A0A1E5RBN2"/>
<comment type="caution">
    <text evidence="8">The sequence shown here is derived from an EMBL/GenBank/DDBJ whole genome shotgun (WGS) entry which is preliminary data.</text>
</comment>
<dbReference type="FunCoup" id="A0A1E5RBN2">
    <property type="interactions" value="1170"/>
</dbReference>
<organism evidence="8 9">
    <name type="scientific">Hanseniaspora osmophila</name>
    <dbReference type="NCBI Taxonomy" id="56408"/>
    <lineage>
        <taxon>Eukaryota</taxon>
        <taxon>Fungi</taxon>
        <taxon>Dikarya</taxon>
        <taxon>Ascomycota</taxon>
        <taxon>Saccharomycotina</taxon>
        <taxon>Saccharomycetes</taxon>
        <taxon>Saccharomycodales</taxon>
        <taxon>Saccharomycodaceae</taxon>
        <taxon>Hanseniaspora</taxon>
    </lineage>
</organism>
<dbReference type="PANTHER" id="PTHR12202:SF0">
    <property type="entry name" value="ESF1 HOMOLOG"/>
    <property type="match status" value="1"/>
</dbReference>
<feature type="domain" description="ESF1 RRM" evidence="7">
    <location>
        <begin position="171"/>
        <end position="337"/>
    </location>
</feature>
<evidence type="ECO:0000256" key="5">
    <source>
        <dbReference type="SAM" id="MobiDB-lite"/>
    </source>
</evidence>
<gene>
    <name evidence="8" type="ORF">AWRI3579_g2701</name>
</gene>
<keyword evidence="3" id="KW-0175">Coiled coil</keyword>
<feature type="compositionally biased region" description="Acidic residues" evidence="5">
    <location>
        <begin position="138"/>
        <end position="160"/>
    </location>
</feature>
<dbReference type="Pfam" id="PF25121">
    <property type="entry name" value="RRM_ESF1"/>
    <property type="match status" value="1"/>
</dbReference>
<dbReference type="Pfam" id="PF08159">
    <property type="entry name" value="NUC153"/>
    <property type="match status" value="1"/>
</dbReference>
<feature type="compositionally biased region" description="Basic and acidic residues" evidence="5">
    <location>
        <begin position="217"/>
        <end position="227"/>
    </location>
</feature>
<dbReference type="AlphaFoldDB" id="A0A1E5RBN2"/>
<dbReference type="InterPro" id="IPR039754">
    <property type="entry name" value="Esf1"/>
</dbReference>